<reference evidence="2 3" key="1">
    <citation type="submission" date="2018-12" db="EMBL/GenBank/DDBJ databases">
        <authorList>
            <consortium name="Pathogen Informatics"/>
        </authorList>
    </citation>
    <scope>NUCLEOTIDE SEQUENCE [LARGE SCALE GENOMIC DNA]</scope>
    <source>
        <strain evidence="2 3">NCTC10207</strain>
    </source>
</reference>
<protein>
    <submittedName>
        <fullName evidence="2">Uncharacterized protein</fullName>
    </submittedName>
</protein>
<dbReference type="Proteomes" id="UP000282386">
    <property type="component" value="Chromosome"/>
</dbReference>
<organism evidence="2 3">
    <name type="scientific">Rothia aeria</name>
    <dbReference type="NCBI Taxonomy" id="172042"/>
    <lineage>
        <taxon>Bacteria</taxon>
        <taxon>Bacillati</taxon>
        <taxon>Actinomycetota</taxon>
        <taxon>Actinomycetes</taxon>
        <taxon>Micrococcales</taxon>
        <taxon>Micrococcaceae</taxon>
        <taxon>Rothia</taxon>
    </lineage>
</organism>
<dbReference type="AlphaFoldDB" id="A0A7Z9D7M7"/>
<gene>
    <name evidence="2" type="ORF">NCTC10207_02004</name>
</gene>
<evidence type="ECO:0000313" key="2">
    <source>
        <dbReference type="EMBL" id="VEI24283.1"/>
    </source>
</evidence>
<dbReference type="EMBL" id="LR134479">
    <property type="protein sequence ID" value="VEI24283.1"/>
    <property type="molecule type" value="Genomic_DNA"/>
</dbReference>
<feature type="region of interest" description="Disordered" evidence="1">
    <location>
        <begin position="193"/>
        <end position="222"/>
    </location>
</feature>
<name>A0A7Z9D7M7_9MICC</name>
<dbReference type="RefSeq" id="WP_126500537.1">
    <property type="nucleotide sequence ID" value="NZ_JAOVAK010000011.1"/>
</dbReference>
<sequence>MAYKQLRSAEEFIAPLFICEGGYWENHMLPYLEAEGWAVITVDCAGVVSYMDFARRLVKTIDPNYSFPEGFNMRWASEEACSIRDRDMRQGLFVLYKNFEQLFTMADDDISACVNILEIMEVNYAGRPLHGSGLYEVLVGYGFDISQESLPRVKEFFEGKVVFAMDGAKYPWSRVERFKKLFFPDGFPDPLYEDGTDWINDPDEYPESTSYTGGREGESSSE</sequence>
<evidence type="ECO:0000256" key="1">
    <source>
        <dbReference type="SAM" id="MobiDB-lite"/>
    </source>
</evidence>
<proteinExistence type="predicted"/>
<feature type="compositionally biased region" description="Acidic residues" evidence="1">
    <location>
        <begin position="193"/>
        <end position="206"/>
    </location>
</feature>
<evidence type="ECO:0000313" key="3">
    <source>
        <dbReference type="Proteomes" id="UP000282386"/>
    </source>
</evidence>
<accession>A0A7Z9D7M7</accession>